<dbReference type="Pfam" id="PF00857">
    <property type="entry name" value="Isochorismatase"/>
    <property type="match status" value="1"/>
</dbReference>
<dbReference type="PANTHER" id="PTHR43540:SF7">
    <property type="entry name" value="ISOCHORISMATASE FAMILY PROTEIN YECD"/>
    <property type="match status" value="1"/>
</dbReference>
<feature type="domain" description="Isochorismatase-like" evidence="1">
    <location>
        <begin position="10"/>
        <end position="183"/>
    </location>
</feature>
<accession>A0ABX8TK40</accession>
<dbReference type="InterPro" id="IPR050272">
    <property type="entry name" value="Isochorismatase-like_hydrls"/>
</dbReference>
<reference evidence="2 3" key="1">
    <citation type="submission" date="2021-07" db="EMBL/GenBank/DDBJ databases">
        <title>Isolation and characterization of bacteria from a gold mining with a capacity of golden bioaccumulation.</title>
        <authorList>
            <person name="Yang X.J."/>
        </authorList>
    </citation>
    <scope>NUCLEOTIDE SEQUENCE [LARGE SCALE GENOMIC DNA]</scope>
    <source>
        <strain evidence="2 3">Au29</strain>
    </source>
</reference>
<dbReference type="Proteomes" id="UP000824334">
    <property type="component" value="Chromosome"/>
</dbReference>
<evidence type="ECO:0000259" key="1">
    <source>
        <dbReference type="Pfam" id="PF00857"/>
    </source>
</evidence>
<organism evidence="2 3">
    <name type="scientific">Brevundimonas nasdae</name>
    <dbReference type="NCBI Taxonomy" id="172043"/>
    <lineage>
        <taxon>Bacteria</taxon>
        <taxon>Pseudomonadati</taxon>
        <taxon>Pseudomonadota</taxon>
        <taxon>Alphaproteobacteria</taxon>
        <taxon>Caulobacterales</taxon>
        <taxon>Caulobacteraceae</taxon>
        <taxon>Brevundimonas</taxon>
    </lineage>
</organism>
<dbReference type="RefSeq" id="WP_219353218.1">
    <property type="nucleotide sequence ID" value="NZ_CP080034.1"/>
</dbReference>
<dbReference type="EMBL" id="CP080034">
    <property type="protein sequence ID" value="QYC10453.1"/>
    <property type="molecule type" value="Genomic_DNA"/>
</dbReference>
<proteinExistence type="predicted"/>
<dbReference type="GeneID" id="94373625"/>
<evidence type="ECO:0000313" key="3">
    <source>
        <dbReference type="Proteomes" id="UP000824334"/>
    </source>
</evidence>
<dbReference type="PANTHER" id="PTHR43540">
    <property type="entry name" value="PEROXYUREIDOACRYLATE/UREIDOACRYLATE AMIDOHYDROLASE-RELATED"/>
    <property type="match status" value="1"/>
</dbReference>
<evidence type="ECO:0000313" key="2">
    <source>
        <dbReference type="EMBL" id="QYC10453.1"/>
    </source>
</evidence>
<gene>
    <name evidence="2" type="ORF">KWG56_00005</name>
</gene>
<name>A0ABX8TK40_9CAUL</name>
<protein>
    <submittedName>
        <fullName evidence="2">Isochorismatase family protein</fullName>
    </submittedName>
</protein>
<sequence length="192" mass="20480">MALELDPRKTALVMIDLQKGILGAPRAPHSVEDVLARNITIARALKAAGGLVVPVRVDFGPGGSLAPKGLIDAEALPALPDDFAELRPEVLALEPDLIVTKRQWGAFHGTELDLALRRYGITTVLLTGVATNFGVESTAREGWSLDYNMVVVEDACSTFSAEWHGFSVEAILPRVSRLRSTAEVLAALEAAA</sequence>
<keyword evidence="3" id="KW-1185">Reference proteome</keyword>
<dbReference type="InterPro" id="IPR000868">
    <property type="entry name" value="Isochorismatase-like_dom"/>
</dbReference>
<dbReference type="CDD" id="cd00431">
    <property type="entry name" value="cysteine_hydrolases"/>
    <property type="match status" value="1"/>
</dbReference>